<dbReference type="Gene3D" id="1.10.3210.10">
    <property type="entry name" value="Hypothetical protein af1432"/>
    <property type="match status" value="1"/>
</dbReference>
<name>A0A379E2Y8_9BACT</name>
<feature type="compositionally biased region" description="Basic and acidic residues" evidence="1">
    <location>
        <begin position="87"/>
        <end position="100"/>
    </location>
</feature>
<dbReference type="EMBL" id="UGTM01000001">
    <property type="protein sequence ID" value="SUB86674.1"/>
    <property type="molecule type" value="Genomic_DNA"/>
</dbReference>
<reference evidence="2 3" key="1">
    <citation type="submission" date="2018-06" db="EMBL/GenBank/DDBJ databases">
        <authorList>
            <consortium name="Pathogen Informatics"/>
            <person name="Doyle S."/>
        </authorList>
    </citation>
    <scope>NUCLEOTIDE SEQUENCE [LARGE SCALE GENOMIC DNA]</scope>
    <source>
        <strain evidence="2 3">NCTC13067</strain>
    </source>
</reference>
<sequence length="100" mass="11532">MAISLDASEETPNTVDEVLNLLEEKSEIPLSAAEREELTVALRLLNHHFAPDRETYIHRIKDNPLATAVKLHDLTHNMDLSRLPNPTEKDYERVARYKKE</sequence>
<feature type="region of interest" description="Disordered" evidence="1">
    <location>
        <begin position="80"/>
        <end position="100"/>
    </location>
</feature>
<gene>
    <name evidence="2" type="ORF">NCTC13067_00321</name>
</gene>
<evidence type="ECO:0000256" key="1">
    <source>
        <dbReference type="SAM" id="MobiDB-lite"/>
    </source>
</evidence>
<accession>A0A379E2Y8</accession>
<dbReference type="AlphaFoldDB" id="A0A379E2Y8"/>
<organism evidence="2 3">
    <name type="scientific">Prevotella denticola</name>
    <dbReference type="NCBI Taxonomy" id="28129"/>
    <lineage>
        <taxon>Bacteria</taxon>
        <taxon>Pseudomonadati</taxon>
        <taxon>Bacteroidota</taxon>
        <taxon>Bacteroidia</taxon>
        <taxon>Bacteroidales</taxon>
        <taxon>Prevotellaceae</taxon>
        <taxon>Prevotella</taxon>
    </lineage>
</organism>
<protein>
    <submittedName>
        <fullName evidence="2">Uncharacterized protein</fullName>
    </submittedName>
</protein>
<evidence type="ECO:0000313" key="3">
    <source>
        <dbReference type="Proteomes" id="UP000255469"/>
    </source>
</evidence>
<dbReference type="Proteomes" id="UP000255469">
    <property type="component" value="Unassembled WGS sequence"/>
</dbReference>
<evidence type="ECO:0000313" key="2">
    <source>
        <dbReference type="EMBL" id="SUB86674.1"/>
    </source>
</evidence>
<proteinExistence type="predicted"/>